<dbReference type="InterPro" id="IPR016181">
    <property type="entry name" value="Acyl_CoA_acyltransferase"/>
</dbReference>
<dbReference type="RefSeq" id="WP_092586314.1">
    <property type="nucleotide sequence ID" value="NZ_FMTM01000005.1"/>
</dbReference>
<dbReference type="Proteomes" id="UP000199542">
    <property type="component" value="Unassembled WGS sequence"/>
</dbReference>
<proteinExistence type="predicted"/>
<dbReference type="InterPro" id="IPR000182">
    <property type="entry name" value="GNAT_dom"/>
</dbReference>
<dbReference type="PROSITE" id="PS51186">
    <property type="entry name" value="GNAT"/>
    <property type="match status" value="1"/>
</dbReference>
<organism evidence="2 3">
    <name type="scientific">Rhizobium mongolense subsp. loessense</name>
    <dbReference type="NCBI Taxonomy" id="158890"/>
    <lineage>
        <taxon>Bacteria</taxon>
        <taxon>Pseudomonadati</taxon>
        <taxon>Pseudomonadota</taxon>
        <taxon>Alphaproteobacteria</taxon>
        <taxon>Hyphomicrobiales</taxon>
        <taxon>Rhizobiaceae</taxon>
        <taxon>Rhizobium/Agrobacterium group</taxon>
        <taxon>Rhizobium</taxon>
    </lineage>
</organism>
<reference evidence="2 3" key="1">
    <citation type="submission" date="2016-10" db="EMBL/GenBank/DDBJ databases">
        <authorList>
            <person name="de Groot N.N."/>
        </authorList>
    </citation>
    <scope>NUCLEOTIDE SEQUENCE [LARGE SCALE GENOMIC DNA]</scope>
    <source>
        <strain evidence="2 3">CGMCC 1.3401</strain>
    </source>
</reference>
<feature type="domain" description="N-acetyltransferase" evidence="1">
    <location>
        <begin position="5"/>
        <end position="172"/>
    </location>
</feature>
<protein>
    <submittedName>
        <fullName evidence="2">Acetyltransferase (GNAT) family protein</fullName>
    </submittedName>
</protein>
<dbReference type="Pfam" id="PF00583">
    <property type="entry name" value="Acetyltransf_1"/>
    <property type="match status" value="1"/>
</dbReference>
<dbReference type="PANTHER" id="PTHR43617">
    <property type="entry name" value="L-AMINO ACID N-ACETYLTRANSFERASE"/>
    <property type="match status" value="1"/>
</dbReference>
<dbReference type="Gene3D" id="3.40.630.30">
    <property type="match status" value="1"/>
</dbReference>
<sequence>MTTGVLLRRAERRDAEALSTFAARVFWETYADDTAASDLTDYIGKNFRVARQHAEIVDPCGAVFLAVKGQGGRTILGYAQLVVEAPCDAPPLLNRLYIERECRGTGLAGRLLEEVRNECRRRGAAKLRLTVFEKNTRAIAFYKQSGFAVTGFTTFRVGHDVQRDIEMETQVDAAERRHNTGPGSQNG</sequence>
<dbReference type="AlphaFoldDB" id="A0A1G4SCY7"/>
<evidence type="ECO:0000313" key="3">
    <source>
        <dbReference type="Proteomes" id="UP000199542"/>
    </source>
</evidence>
<keyword evidence="2" id="KW-0808">Transferase</keyword>
<dbReference type="SUPFAM" id="SSF55729">
    <property type="entry name" value="Acyl-CoA N-acyltransferases (Nat)"/>
    <property type="match status" value="1"/>
</dbReference>
<dbReference type="CDD" id="cd04301">
    <property type="entry name" value="NAT_SF"/>
    <property type="match status" value="1"/>
</dbReference>
<dbReference type="EMBL" id="FMTM01000005">
    <property type="protein sequence ID" value="SCW66891.1"/>
    <property type="molecule type" value="Genomic_DNA"/>
</dbReference>
<evidence type="ECO:0000313" key="2">
    <source>
        <dbReference type="EMBL" id="SCW66891.1"/>
    </source>
</evidence>
<dbReference type="GO" id="GO:0016747">
    <property type="term" value="F:acyltransferase activity, transferring groups other than amino-acyl groups"/>
    <property type="evidence" value="ECO:0007669"/>
    <property type="project" value="InterPro"/>
</dbReference>
<evidence type="ECO:0000259" key="1">
    <source>
        <dbReference type="PROSITE" id="PS51186"/>
    </source>
</evidence>
<name>A0A1G4SCY7_9HYPH</name>
<dbReference type="InterPro" id="IPR050276">
    <property type="entry name" value="MshD_Acetyltransferase"/>
</dbReference>
<accession>A0A1G4SCY7</accession>
<gene>
    <name evidence="2" type="ORF">SAMN02927900_03653</name>
</gene>